<comment type="caution">
    <text evidence="1">The sequence shown here is derived from an EMBL/GenBank/DDBJ whole genome shotgun (WGS) entry which is preliminary data.</text>
</comment>
<reference evidence="2" key="1">
    <citation type="journal article" date="2019" name="Int. J. Syst. Evol. Microbiol.">
        <title>The Global Catalogue of Microorganisms (GCM) 10K type strain sequencing project: providing services to taxonomists for standard genome sequencing and annotation.</title>
        <authorList>
            <consortium name="The Broad Institute Genomics Platform"/>
            <consortium name="The Broad Institute Genome Sequencing Center for Infectious Disease"/>
            <person name="Wu L."/>
            <person name="Ma J."/>
        </authorList>
    </citation>
    <scope>NUCLEOTIDE SEQUENCE [LARGE SCALE GENOMIC DNA]</scope>
    <source>
        <strain evidence="2">CCM 8939</strain>
    </source>
</reference>
<accession>A0ABQ2BG87</accession>
<name>A0ABQ2BG87_9SPHI</name>
<gene>
    <name evidence="1" type="ORF">GCM10008119_09840</name>
</gene>
<evidence type="ECO:0000313" key="1">
    <source>
        <dbReference type="EMBL" id="GGI23874.1"/>
    </source>
</evidence>
<protein>
    <submittedName>
        <fullName evidence="1">Uncharacterized protein</fullName>
    </submittedName>
</protein>
<sequence>MIKLSLLSECKQLNSYFIKVGSLVIKRLKNLKRSIQHIQNIGLSEDEPDFVGYKLTTQTLVKLQVSGLKSKPNPFNKETYVATVQQHFSVAQKFGINNLDVVVNFVDRLLDNDAENLKYLLLCPPQLLSTKNKELLQELNGENSVPFQIMQIAFDYETCTDIAVAIKKFFRKHNLTDYCPYCNMGDTIYIETEKQDPATVHQLDHFFGKAGNALLGYSLYNLVPADVHCNGAIGKGQIPFDDVYHLNPYQSGIGKGLTFRTIRLGDIITGTELVVSGKKGDEMFDKLLGKGGKVNEASKSGNINVFKLKAKYNGKTYLKKANLSALKISKQAGHIKTDSEFFELMNKDVRWKAHKEWFEHEVETYFEENDFGSERFSKAIRDLHDEIFLKDTRPENQWIRDFIAAGK</sequence>
<keyword evidence="2" id="KW-1185">Reference proteome</keyword>
<dbReference type="RefSeq" id="WP_188412143.1">
    <property type="nucleotide sequence ID" value="NZ_BMDJ01000002.1"/>
</dbReference>
<dbReference type="EMBL" id="BMDJ01000002">
    <property type="protein sequence ID" value="GGI23874.1"/>
    <property type="molecule type" value="Genomic_DNA"/>
</dbReference>
<organism evidence="1 2">
    <name type="scientific">Pedobacter mendelii</name>
    <dbReference type="NCBI Taxonomy" id="1908240"/>
    <lineage>
        <taxon>Bacteria</taxon>
        <taxon>Pseudomonadati</taxon>
        <taxon>Bacteroidota</taxon>
        <taxon>Sphingobacteriia</taxon>
        <taxon>Sphingobacteriales</taxon>
        <taxon>Sphingobacteriaceae</taxon>
        <taxon>Pedobacter</taxon>
    </lineage>
</organism>
<evidence type="ECO:0000313" key="2">
    <source>
        <dbReference type="Proteomes" id="UP000645390"/>
    </source>
</evidence>
<proteinExistence type="predicted"/>
<dbReference type="Proteomes" id="UP000645390">
    <property type="component" value="Unassembled WGS sequence"/>
</dbReference>